<accession>A0A150HRF5</accession>
<dbReference type="InterPro" id="IPR018680">
    <property type="entry name" value="DUF2164"/>
</dbReference>
<reference evidence="1 2" key="1">
    <citation type="journal article" date="2016" name="Sci. Rep.">
        <title>Genomic and phenotypic characterization of the species Acinetobacter venetianus.</title>
        <authorList>
            <person name="Fondi M."/>
            <person name="Maida I."/>
            <person name="Perrin E."/>
            <person name="Orlandini V."/>
            <person name="La Torre L."/>
            <person name="Bosi E."/>
            <person name="Negroni A."/>
            <person name="Zanaroli G."/>
            <person name="Fava F."/>
            <person name="Decorosi F."/>
            <person name="Giovannetti L."/>
            <person name="Viti C."/>
            <person name="Vaneechoutte M."/>
            <person name="Dijkshoorn L."/>
            <person name="Fani R."/>
        </authorList>
    </citation>
    <scope>NUCLEOTIDE SEQUENCE [LARGE SCALE GENOMIC DNA]</scope>
    <source>
        <strain evidence="1 2">LUH5627</strain>
    </source>
</reference>
<sequence>MVKKKTIEFDELTREQLLHALKKYVLKELDVDLGNLPAQFLLDFIVEEFGPYFTTKL</sequence>
<evidence type="ECO:0008006" key="3">
    <source>
        <dbReference type="Google" id="ProtNLM"/>
    </source>
</evidence>
<comment type="caution">
    <text evidence="1">The sequence shown here is derived from an EMBL/GenBank/DDBJ whole genome shotgun (WGS) entry which is preliminary data.</text>
</comment>
<gene>
    <name evidence="1" type="ORF">AVENLUH5627_01644</name>
</gene>
<protein>
    <recommendedName>
        <fullName evidence="3">DUF2164 domain-containing protein</fullName>
    </recommendedName>
</protein>
<proteinExistence type="predicted"/>
<dbReference type="EMBL" id="JRUE01000149">
    <property type="protein sequence ID" value="KXZ69272.1"/>
    <property type="molecule type" value="Genomic_DNA"/>
</dbReference>
<evidence type="ECO:0000313" key="1">
    <source>
        <dbReference type="EMBL" id="KXZ69272.1"/>
    </source>
</evidence>
<dbReference type="PATRIC" id="fig|52133.18.peg.1707"/>
<name>A0A150HRF5_9GAMM</name>
<dbReference type="AlphaFoldDB" id="A0A150HRF5"/>
<organism evidence="1 2">
    <name type="scientific">Acinetobacter venetianus</name>
    <dbReference type="NCBI Taxonomy" id="52133"/>
    <lineage>
        <taxon>Bacteria</taxon>
        <taxon>Pseudomonadati</taxon>
        <taxon>Pseudomonadota</taxon>
        <taxon>Gammaproteobacteria</taxon>
        <taxon>Moraxellales</taxon>
        <taxon>Moraxellaceae</taxon>
        <taxon>Acinetobacter</taxon>
    </lineage>
</organism>
<evidence type="ECO:0000313" key="2">
    <source>
        <dbReference type="Proteomes" id="UP000075680"/>
    </source>
</evidence>
<dbReference type="Proteomes" id="UP000075680">
    <property type="component" value="Unassembled WGS sequence"/>
</dbReference>
<dbReference type="Pfam" id="PF09932">
    <property type="entry name" value="DUF2164"/>
    <property type="match status" value="1"/>
</dbReference>